<dbReference type="Pfam" id="PF00296">
    <property type="entry name" value="Bac_luciferase"/>
    <property type="match status" value="1"/>
</dbReference>
<accession>A0ABU9DFA6</accession>
<keyword evidence="2" id="KW-0288">FMN</keyword>
<protein>
    <submittedName>
        <fullName evidence="6">LLM class flavin-dependent oxidoreductase</fullName>
    </submittedName>
</protein>
<feature type="domain" description="Luciferase-like" evidence="5">
    <location>
        <begin position="8"/>
        <end position="341"/>
    </location>
</feature>
<evidence type="ECO:0000256" key="2">
    <source>
        <dbReference type="ARBA" id="ARBA00022643"/>
    </source>
</evidence>
<dbReference type="SUPFAM" id="SSF51679">
    <property type="entry name" value="Bacterial luciferase-like"/>
    <property type="match status" value="1"/>
</dbReference>
<keyword evidence="1" id="KW-0285">Flavoprotein</keyword>
<dbReference type="Proteomes" id="UP001469365">
    <property type="component" value="Unassembled WGS sequence"/>
</dbReference>
<evidence type="ECO:0000313" key="6">
    <source>
        <dbReference type="EMBL" id="MEK8126723.1"/>
    </source>
</evidence>
<keyword evidence="3" id="KW-0560">Oxidoreductase</keyword>
<dbReference type="InterPro" id="IPR036661">
    <property type="entry name" value="Luciferase-like_sf"/>
</dbReference>
<dbReference type="Gene3D" id="3.20.20.30">
    <property type="entry name" value="Luciferase-like domain"/>
    <property type="match status" value="1"/>
</dbReference>
<evidence type="ECO:0000256" key="4">
    <source>
        <dbReference type="ARBA" id="ARBA00023033"/>
    </source>
</evidence>
<dbReference type="InterPro" id="IPR050172">
    <property type="entry name" value="SsuD_RutA_monooxygenase"/>
</dbReference>
<sequence length="377" mass="40950">MTKHPIEFGWHLPTSGDGKYAGVKPEREGTLDYLTEVAQAAETAGFEFVLIPTGGPCTDAWIAGAAIAARTSTLKPLVAMRPGLIAPVLAARMGASLDYLSGGRALINIVTGGNPDDLKATGDPLYDDHDGRYARTLEFVDIVKKVWTGGDEAGVQAKGRYYEIEGGRSQPAPIQRPHPPIYFGGSSASARRVAAQIADVYLMWAEPVDMIKEQIAGMEAQLGQLEEQTGVRRTLRYGLRAQLVVRPTEEEAWRAAWDIISLAEGNTQAKESSLATQSRLDARNQQRQTDLWRQSEADDYVIGPNLWAGISRYRTGGSVAIVGTPEQVADRIAEYVEVGISSFIFSGYPHLEEAQIAGRLLMPLLKAKTAERQIGAL</sequence>
<proteinExistence type="predicted"/>
<dbReference type="PANTHER" id="PTHR42847:SF4">
    <property type="entry name" value="ALKANESULFONATE MONOOXYGENASE-RELATED"/>
    <property type="match status" value="1"/>
</dbReference>
<name>A0ABU9DFA6_9BACL</name>
<dbReference type="InterPro" id="IPR011251">
    <property type="entry name" value="Luciferase-like_dom"/>
</dbReference>
<evidence type="ECO:0000259" key="5">
    <source>
        <dbReference type="Pfam" id="PF00296"/>
    </source>
</evidence>
<dbReference type="PANTHER" id="PTHR42847">
    <property type="entry name" value="ALKANESULFONATE MONOOXYGENASE"/>
    <property type="match status" value="1"/>
</dbReference>
<evidence type="ECO:0000256" key="1">
    <source>
        <dbReference type="ARBA" id="ARBA00022630"/>
    </source>
</evidence>
<evidence type="ECO:0000256" key="3">
    <source>
        <dbReference type="ARBA" id="ARBA00023002"/>
    </source>
</evidence>
<keyword evidence="7" id="KW-1185">Reference proteome</keyword>
<gene>
    <name evidence="6" type="ORF">WMW72_02245</name>
</gene>
<organism evidence="6 7">
    <name type="scientific">Paenibacillus filicis</name>
    <dbReference type="NCBI Taxonomy" id="669464"/>
    <lineage>
        <taxon>Bacteria</taxon>
        <taxon>Bacillati</taxon>
        <taxon>Bacillota</taxon>
        <taxon>Bacilli</taxon>
        <taxon>Bacillales</taxon>
        <taxon>Paenibacillaceae</taxon>
        <taxon>Paenibacillus</taxon>
    </lineage>
</organism>
<dbReference type="EMBL" id="JBBPCC010000001">
    <property type="protein sequence ID" value="MEK8126723.1"/>
    <property type="molecule type" value="Genomic_DNA"/>
</dbReference>
<dbReference type="RefSeq" id="WP_341413773.1">
    <property type="nucleotide sequence ID" value="NZ_JBBPCC010000001.1"/>
</dbReference>
<dbReference type="CDD" id="cd01094">
    <property type="entry name" value="Alkanesulfonate_monoxygenase"/>
    <property type="match status" value="1"/>
</dbReference>
<reference evidence="6 7" key="1">
    <citation type="submission" date="2024-04" db="EMBL/GenBank/DDBJ databases">
        <title>draft genome sequnece of Paenibacillus filicis.</title>
        <authorList>
            <person name="Kim D.-U."/>
        </authorList>
    </citation>
    <scope>NUCLEOTIDE SEQUENCE [LARGE SCALE GENOMIC DNA]</scope>
    <source>
        <strain evidence="6 7">KACC14197</strain>
    </source>
</reference>
<keyword evidence="4" id="KW-0503">Monooxygenase</keyword>
<comment type="caution">
    <text evidence="6">The sequence shown here is derived from an EMBL/GenBank/DDBJ whole genome shotgun (WGS) entry which is preliminary data.</text>
</comment>
<evidence type="ECO:0000313" key="7">
    <source>
        <dbReference type="Proteomes" id="UP001469365"/>
    </source>
</evidence>